<evidence type="ECO:0000313" key="1">
    <source>
        <dbReference type="EMBL" id="KAG2226990.1"/>
    </source>
</evidence>
<dbReference type="EMBL" id="JAEPRB010000011">
    <property type="protein sequence ID" value="KAG2226990.1"/>
    <property type="molecule type" value="Genomic_DNA"/>
</dbReference>
<evidence type="ECO:0000313" key="2">
    <source>
        <dbReference type="Proteomes" id="UP000646827"/>
    </source>
</evidence>
<accession>A0A8H7SCG6</accession>
<dbReference type="AlphaFoldDB" id="A0A8H7SCG6"/>
<dbReference type="SUPFAM" id="SSF51735">
    <property type="entry name" value="NAD(P)-binding Rossmann-fold domains"/>
    <property type="match status" value="1"/>
</dbReference>
<dbReference type="Gene3D" id="3.90.25.10">
    <property type="entry name" value="UDP-galactose 4-epimerase, domain 1"/>
    <property type="match status" value="1"/>
</dbReference>
<gene>
    <name evidence="1" type="ORF">INT45_006397</name>
</gene>
<organism evidence="1 2">
    <name type="scientific">Circinella minor</name>
    <dbReference type="NCBI Taxonomy" id="1195481"/>
    <lineage>
        <taxon>Eukaryota</taxon>
        <taxon>Fungi</taxon>
        <taxon>Fungi incertae sedis</taxon>
        <taxon>Mucoromycota</taxon>
        <taxon>Mucoromycotina</taxon>
        <taxon>Mucoromycetes</taxon>
        <taxon>Mucorales</taxon>
        <taxon>Lichtheimiaceae</taxon>
        <taxon>Circinella</taxon>
    </lineage>
</organism>
<proteinExistence type="predicted"/>
<protein>
    <submittedName>
        <fullName evidence="1">Uncharacterized protein</fullName>
    </submittedName>
</protein>
<name>A0A8H7SCG6_9FUNG</name>
<sequence>MAMYPIEKHGDAVYELIGDPQTPKEHAEFLSRVLGRKIIYEKIAQEQSYKTMIKTGMPHLFAFNGIQLSGMLLNLPTTPGISILLGRQPQTMEQWVEENKNVF</sequence>
<keyword evidence="2" id="KW-1185">Reference proteome</keyword>
<dbReference type="OrthoDB" id="10254221at2759"/>
<comment type="caution">
    <text evidence="1">The sequence shown here is derived from an EMBL/GenBank/DDBJ whole genome shotgun (WGS) entry which is preliminary data.</text>
</comment>
<reference evidence="1 2" key="1">
    <citation type="submission" date="2020-12" db="EMBL/GenBank/DDBJ databases">
        <title>Metabolic potential, ecology and presence of endohyphal bacteria is reflected in genomic diversity of Mucoromycotina.</title>
        <authorList>
            <person name="Muszewska A."/>
            <person name="Okrasinska A."/>
            <person name="Steczkiewicz K."/>
            <person name="Drgas O."/>
            <person name="Orlowska M."/>
            <person name="Perlinska-Lenart U."/>
            <person name="Aleksandrzak-Piekarczyk T."/>
            <person name="Szatraj K."/>
            <person name="Zielenkiewicz U."/>
            <person name="Pilsyk S."/>
            <person name="Malc E."/>
            <person name="Mieczkowski P."/>
            <person name="Kruszewska J.S."/>
            <person name="Biernat P."/>
            <person name="Pawlowska J."/>
        </authorList>
    </citation>
    <scope>NUCLEOTIDE SEQUENCE [LARGE SCALE GENOMIC DNA]</scope>
    <source>
        <strain evidence="1 2">CBS 142.35</strain>
    </source>
</reference>
<dbReference type="InterPro" id="IPR036291">
    <property type="entry name" value="NAD(P)-bd_dom_sf"/>
</dbReference>
<dbReference type="Proteomes" id="UP000646827">
    <property type="component" value="Unassembled WGS sequence"/>
</dbReference>